<dbReference type="KEGG" id="ahm:TL08_19325"/>
<dbReference type="Proteomes" id="UP000095210">
    <property type="component" value="Chromosome"/>
</dbReference>
<evidence type="ECO:0008006" key="4">
    <source>
        <dbReference type="Google" id="ProtNLM"/>
    </source>
</evidence>
<dbReference type="Gene3D" id="3.40.50.720">
    <property type="entry name" value="NAD(P)-binding Rossmann-like Domain"/>
    <property type="match status" value="1"/>
</dbReference>
<evidence type="ECO:0000313" key="2">
    <source>
        <dbReference type="EMBL" id="AOS64656.1"/>
    </source>
</evidence>
<dbReference type="EMBL" id="CP014859">
    <property type="protein sequence ID" value="AOS64656.1"/>
    <property type="molecule type" value="Genomic_DNA"/>
</dbReference>
<dbReference type="InterPro" id="IPR036291">
    <property type="entry name" value="NAD(P)-bd_dom_sf"/>
</dbReference>
<dbReference type="Pfam" id="PF00106">
    <property type="entry name" value="adh_short"/>
    <property type="match status" value="1"/>
</dbReference>
<dbReference type="InterPro" id="IPR052228">
    <property type="entry name" value="Sec_Metab_Biosynth_Oxidored"/>
</dbReference>
<proteinExistence type="predicted"/>
<protein>
    <recommendedName>
        <fullName evidence="4">Short-chain alcohol dehydrogenase</fullName>
    </recommendedName>
</protein>
<organism evidence="2 3">
    <name type="scientific">Actinoalloteichus hymeniacidonis</name>
    <dbReference type="NCBI Taxonomy" id="340345"/>
    <lineage>
        <taxon>Bacteria</taxon>
        <taxon>Bacillati</taxon>
        <taxon>Actinomycetota</taxon>
        <taxon>Actinomycetes</taxon>
        <taxon>Pseudonocardiales</taxon>
        <taxon>Pseudonocardiaceae</taxon>
        <taxon>Actinoalloteichus</taxon>
    </lineage>
</organism>
<keyword evidence="3" id="KW-1185">Reference proteome</keyword>
<accession>A0AAC9HTI7</accession>
<gene>
    <name evidence="2" type="ORF">TL08_19325</name>
</gene>
<keyword evidence="1" id="KW-0560">Oxidoreductase</keyword>
<dbReference type="GO" id="GO:0016491">
    <property type="term" value="F:oxidoreductase activity"/>
    <property type="evidence" value="ECO:0007669"/>
    <property type="project" value="UniProtKB-KW"/>
</dbReference>
<reference evidence="3" key="1">
    <citation type="submission" date="2016-03" db="EMBL/GenBank/DDBJ databases">
        <title>Complete genome sequence of the type strain Actinoalloteichus hymeniacidonis DSM 45092.</title>
        <authorList>
            <person name="Schaffert L."/>
            <person name="Albersmeier A."/>
            <person name="Winkler A."/>
            <person name="Kalinowski J."/>
            <person name="Zotchev S."/>
            <person name="Ruckert C."/>
        </authorList>
    </citation>
    <scope>NUCLEOTIDE SEQUENCE [LARGE SCALE GENOMIC DNA]</scope>
    <source>
        <strain evidence="3">HPA177(T) (DSM 45092(T))</strain>
    </source>
</reference>
<dbReference type="PANTHER" id="PTHR47534:SF3">
    <property type="entry name" value="ALCOHOL DEHYDROGENASE-LIKE C-TERMINAL DOMAIN-CONTAINING PROTEIN"/>
    <property type="match status" value="1"/>
</dbReference>
<dbReference type="PANTHER" id="PTHR47534">
    <property type="entry name" value="YALI0E05731P"/>
    <property type="match status" value="1"/>
</dbReference>
<dbReference type="RefSeq" id="WP_069850914.1">
    <property type="nucleotide sequence ID" value="NZ_CP014859.1"/>
</dbReference>
<dbReference type="AlphaFoldDB" id="A0AAC9HTI7"/>
<sequence length="275" mass="29288">MARTIVITGGTDGIGAALATALARSGDRVVVLGTNEHKGGRLVADAGDSPGTITFVRADLSLTSSTRHVAAELAETHPRIDGLVLGARFFQTRRRITSDGFEHNFALSYLSRLLLADGLYESMARADRPVVVNISGPGQDTPIDWTDLQSARAYDGVRAMSVTGRYNDLLGVDFAQRHGGGPVRYVLLHPGTTSTAFAGEYDPPTADFIRRQQTTAKPAAAVVPPLRRLLDDPPAEPLSAFHLDTRIDLHNGLFSKVDAARLAAATAELLAAPPE</sequence>
<evidence type="ECO:0000256" key="1">
    <source>
        <dbReference type="ARBA" id="ARBA00023002"/>
    </source>
</evidence>
<evidence type="ECO:0000313" key="3">
    <source>
        <dbReference type="Proteomes" id="UP000095210"/>
    </source>
</evidence>
<dbReference type="InterPro" id="IPR002347">
    <property type="entry name" value="SDR_fam"/>
</dbReference>
<dbReference type="SUPFAM" id="SSF51735">
    <property type="entry name" value="NAD(P)-binding Rossmann-fold domains"/>
    <property type="match status" value="1"/>
</dbReference>
<name>A0AAC9HTI7_9PSEU</name>